<keyword evidence="8 18" id="KW-0479">Metal-binding</keyword>
<feature type="binding site" evidence="18">
    <location>
        <position position="206"/>
    </location>
    <ligand>
        <name>Mn(2+)</name>
        <dbReference type="ChEBI" id="CHEBI:29035"/>
    </ligand>
</feature>
<comment type="pathway">
    <text evidence="3 21">Protein modification; protein glycosylation.</text>
</comment>
<dbReference type="GO" id="GO:0015018">
    <property type="term" value="F:galactosylgalactosylxylosylprotein 3-beta-glucuronosyltransferase activity"/>
    <property type="evidence" value="ECO:0007669"/>
    <property type="project" value="UniProtKB-UniRule"/>
</dbReference>
<feature type="active site" description="Proton donor/acceptor" evidence="16">
    <location>
        <position position="292"/>
    </location>
</feature>
<feature type="binding site" evidence="17">
    <location>
        <begin position="102"/>
        <end position="104"/>
    </location>
    <ligand>
        <name>UDP-alpha-D-glucuronate</name>
        <dbReference type="ChEBI" id="CHEBI:58052"/>
    </ligand>
</feature>
<comment type="similarity">
    <text evidence="4 21">Belongs to the glycosyltransferase 43 family.</text>
</comment>
<dbReference type="SMR" id="A0A482WQW8"/>
<keyword evidence="11 21" id="KW-0333">Golgi apparatus</keyword>
<feature type="coiled-coil region" evidence="22">
    <location>
        <begin position="48"/>
        <end position="75"/>
    </location>
</feature>
<keyword evidence="7 21" id="KW-0812">Transmembrane</keyword>
<sequence length="346" mass="40226">MYSTTSHKWSLASQDMAFKRKLSLYAVLVILVFLWFVGVKNRGGITYFSSEEDRYKNMRDALDAYEMELKFTREDMKRTLKLFKSSCDKWNPDLPVIYAITPTYERPAQRAELTRLSHTFMHVTNFHWIIIEDATKKSDVVTDILVQSKMNYTHLCALTPPDYKRKPKEPNWTKPRGVLQRNAGLQWLRDNRTPEDRGVVYFADDDNTYSIHIFNEMRWTKKVSIWPVGLVGGLLVEKPIVNSSGKVSGFNSAWGMDRPFPIDMAGFAISLPHLLSHPDVKFSFKVKMGHQESVFLEKLTKREDLEPLADNCTKIYVWHTRTEEPNLKFEQKLKSQGKSSLDNMKV</sequence>
<feature type="binding site" evidence="17">
    <location>
        <position position="181"/>
    </location>
    <ligand>
        <name>UDP-alpha-D-glucuronate</name>
        <dbReference type="ChEBI" id="CHEBI:58052"/>
    </ligand>
</feature>
<dbReference type="InParanoid" id="A0A482WQW8"/>
<dbReference type="GO" id="GO:0046872">
    <property type="term" value="F:metal ion binding"/>
    <property type="evidence" value="ECO:0007669"/>
    <property type="project" value="UniProtKB-KW"/>
</dbReference>
<keyword evidence="14 18" id="KW-0464">Manganese</keyword>
<dbReference type="FunCoup" id="A0A482WQW8">
    <property type="interactions" value="977"/>
</dbReference>
<comment type="catalytic activity">
    <reaction evidence="15 21">
        <text>3-O-(beta-D-galactosyl-(1-&gt;3)-beta-D-galactosyl-(1-&gt;4)-beta-D-xylosyl)-L-seryl-[protein] + UDP-alpha-D-glucuronate = 3-O-(beta-D-GlcA-(1-&gt;3)-beta-D-Gal-(1-&gt;3)-beta-D-Gal-(1-&gt;4)-beta-D-Xyl)-L-seryl-[protein] + UDP + H(+)</text>
        <dbReference type="Rhea" id="RHEA:24168"/>
        <dbReference type="Rhea" id="RHEA-COMP:12571"/>
        <dbReference type="Rhea" id="RHEA-COMP:12573"/>
        <dbReference type="ChEBI" id="CHEBI:15378"/>
        <dbReference type="ChEBI" id="CHEBI:58052"/>
        <dbReference type="ChEBI" id="CHEBI:58223"/>
        <dbReference type="ChEBI" id="CHEBI:132090"/>
        <dbReference type="ChEBI" id="CHEBI:132093"/>
        <dbReference type="EC" id="2.4.1.135"/>
    </reaction>
</comment>
<keyword evidence="24" id="KW-1185">Reference proteome</keyword>
<dbReference type="CDD" id="cd00218">
    <property type="entry name" value="GlcAT-I"/>
    <property type="match status" value="1"/>
</dbReference>
<dbReference type="EMBL" id="QKKF02028001">
    <property type="protein sequence ID" value="RZF35581.1"/>
    <property type="molecule type" value="Genomic_DNA"/>
</dbReference>
<dbReference type="STRING" id="195883.A0A482WQW8"/>
<evidence type="ECO:0000256" key="12">
    <source>
        <dbReference type="ARBA" id="ARBA00023136"/>
    </source>
</evidence>
<gene>
    <name evidence="23" type="ORF">LSTR_LSTR005109</name>
</gene>
<evidence type="ECO:0000256" key="13">
    <source>
        <dbReference type="ARBA" id="ARBA00023180"/>
    </source>
</evidence>
<evidence type="ECO:0000256" key="5">
    <source>
        <dbReference type="ARBA" id="ARBA00012641"/>
    </source>
</evidence>
<feature type="binding site" evidence="17">
    <location>
        <begin position="319"/>
        <end position="321"/>
    </location>
    <ligand>
        <name>UDP-alpha-D-glucuronate</name>
        <dbReference type="ChEBI" id="CHEBI:58052"/>
    </ligand>
</feature>
<protein>
    <recommendedName>
        <fullName evidence="5 21">Galactosylgalactosylxylosylprotein 3-beta-glucuronosyltransferase</fullName>
        <ecNumber evidence="5 21">2.4.1.135</ecNumber>
    </recommendedName>
</protein>
<dbReference type="OrthoDB" id="675023at2759"/>
<comment type="caution">
    <text evidence="23">The sequence shown here is derived from an EMBL/GenBank/DDBJ whole genome shotgun (WGS) entry which is preliminary data.</text>
</comment>
<evidence type="ECO:0000256" key="14">
    <source>
        <dbReference type="ARBA" id="ARBA00023211"/>
    </source>
</evidence>
<keyword evidence="10 21" id="KW-1133">Transmembrane helix</keyword>
<evidence type="ECO:0000256" key="1">
    <source>
        <dbReference type="ARBA" id="ARBA00001936"/>
    </source>
</evidence>
<accession>A0A482WQW8</accession>
<evidence type="ECO:0000256" key="3">
    <source>
        <dbReference type="ARBA" id="ARBA00004922"/>
    </source>
</evidence>
<keyword evidence="13 20" id="KW-0325">Glycoprotein</keyword>
<feature type="binding site" evidence="17">
    <location>
        <position position="133"/>
    </location>
    <ligand>
        <name>UDP-alpha-D-glucuronate</name>
        <dbReference type="ChEBI" id="CHEBI:58052"/>
    </ligand>
</feature>
<evidence type="ECO:0000256" key="2">
    <source>
        <dbReference type="ARBA" id="ARBA00004323"/>
    </source>
</evidence>
<evidence type="ECO:0000313" key="24">
    <source>
        <dbReference type="Proteomes" id="UP000291343"/>
    </source>
</evidence>
<evidence type="ECO:0000313" key="23">
    <source>
        <dbReference type="EMBL" id="RZF35581.1"/>
    </source>
</evidence>
<evidence type="ECO:0000256" key="8">
    <source>
        <dbReference type="ARBA" id="ARBA00022723"/>
    </source>
</evidence>
<dbReference type="EC" id="2.4.1.135" evidence="5 21"/>
<dbReference type="UniPathway" id="UPA00378"/>
<dbReference type="AlphaFoldDB" id="A0A482WQW8"/>
<name>A0A482WQW8_LAOST</name>
<dbReference type="InterPro" id="IPR005027">
    <property type="entry name" value="Glyco_trans_43"/>
</dbReference>
<evidence type="ECO:0000256" key="17">
    <source>
        <dbReference type="PIRSR" id="PIRSR605027-2"/>
    </source>
</evidence>
<evidence type="ECO:0000256" key="22">
    <source>
        <dbReference type="SAM" id="Coils"/>
    </source>
</evidence>
<evidence type="ECO:0000256" key="19">
    <source>
        <dbReference type="PIRSR" id="PIRSR605027-4"/>
    </source>
</evidence>
<keyword evidence="22" id="KW-0175">Coiled coil</keyword>
<dbReference type="GO" id="GO:0000139">
    <property type="term" value="C:Golgi membrane"/>
    <property type="evidence" value="ECO:0007669"/>
    <property type="project" value="UniProtKB-SubCell"/>
</dbReference>
<dbReference type="GO" id="GO:0050650">
    <property type="term" value="P:chondroitin sulfate proteoglycan biosynthetic process"/>
    <property type="evidence" value="ECO:0007669"/>
    <property type="project" value="TreeGrafter"/>
</dbReference>
<evidence type="ECO:0000256" key="18">
    <source>
        <dbReference type="PIRSR" id="PIRSR605027-3"/>
    </source>
</evidence>
<feature type="glycosylation site" description="N-linked (GlcNAc...) asparagine" evidence="20">
    <location>
        <position position="311"/>
    </location>
</feature>
<evidence type="ECO:0000256" key="21">
    <source>
        <dbReference type="RuleBase" id="RU363127"/>
    </source>
</evidence>
<dbReference type="PANTHER" id="PTHR10896">
    <property type="entry name" value="GALACTOSYLGALACTOSYLXYLOSYLPROTEIN 3-BETA-GLUCURONOSYLTRANSFERASE BETA-1,3-GLUCURONYLTRANSFERASE"/>
    <property type="match status" value="1"/>
</dbReference>
<feature type="binding site" evidence="17">
    <location>
        <position position="176"/>
    </location>
    <ligand>
        <name>UDP-alpha-D-glucuronate</name>
        <dbReference type="ChEBI" id="CHEBI:58052"/>
    </ligand>
</feature>
<feature type="site" description="Interaction with galactose moiety of substrate glycoprotein" evidence="19">
    <location>
        <position position="237"/>
    </location>
</feature>
<dbReference type="InterPro" id="IPR029044">
    <property type="entry name" value="Nucleotide-diphossugar_trans"/>
</dbReference>
<dbReference type="Pfam" id="PF03360">
    <property type="entry name" value="Glyco_transf_43"/>
    <property type="match status" value="1"/>
</dbReference>
<keyword evidence="12 21" id="KW-0472">Membrane</keyword>
<feature type="transmembrane region" description="Helical" evidence="21">
    <location>
        <begin position="22"/>
        <end position="39"/>
    </location>
</feature>
<dbReference type="FunFam" id="3.90.550.10:FF:000044">
    <property type="entry name" value="Galactosylgalactosylxylosylprotein 3-beta-glucuronosyltransferase"/>
    <property type="match status" value="1"/>
</dbReference>
<dbReference type="Proteomes" id="UP000291343">
    <property type="component" value="Unassembled WGS sequence"/>
</dbReference>
<dbReference type="Gene3D" id="3.90.550.10">
    <property type="entry name" value="Spore Coat Polysaccharide Biosynthesis Protein SpsA, Chain A"/>
    <property type="match status" value="1"/>
</dbReference>
<evidence type="ECO:0000256" key="4">
    <source>
        <dbReference type="ARBA" id="ARBA00007706"/>
    </source>
</evidence>
<evidence type="ECO:0000256" key="9">
    <source>
        <dbReference type="ARBA" id="ARBA00022968"/>
    </source>
</evidence>
<reference evidence="23 24" key="1">
    <citation type="journal article" date="2017" name="Gigascience">
        <title>Genome sequence of the small brown planthopper, Laodelphax striatellus.</title>
        <authorList>
            <person name="Zhu J."/>
            <person name="Jiang F."/>
            <person name="Wang X."/>
            <person name="Yang P."/>
            <person name="Bao Y."/>
            <person name="Zhao W."/>
            <person name="Wang W."/>
            <person name="Lu H."/>
            <person name="Wang Q."/>
            <person name="Cui N."/>
            <person name="Li J."/>
            <person name="Chen X."/>
            <person name="Luo L."/>
            <person name="Yu J."/>
            <person name="Kang L."/>
            <person name="Cui F."/>
        </authorList>
    </citation>
    <scope>NUCLEOTIDE SEQUENCE [LARGE SCALE GENOMIC DNA]</scope>
    <source>
        <strain evidence="23">Lst14</strain>
    </source>
</reference>
<comment type="subcellular location">
    <subcellularLocation>
        <location evidence="2 21">Golgi apparatus membrane</location>
        <topology evidence="2 21">Single-pass type II membrane protein</topology>
    </subcellularLocation>
</comment>
<evidence type="ECO:0000256" key="10">
    <source>
        <dbReference type="ARBA" id="ARBA00022989"/>
    </source>
</evidence>
<proteinExistence type="inferred from homology"/>
<evidence type="ECO:0000256" key="16">
    <source>
        <dbReference type="PIRSR" id="PIRSR605027-1"/>
    </source>
</evidence>
<organism evidence="23 24">
    <name type="scientific">Laodelphax striatellus</name>
    <name type="common">Small brown planthopper</name>
    <name type="synonym">Delphax striatella</name>
    <dbReference type="NCBI Taxonomy" id="195883"/>
    <lineage>
        <taxon>Eukaryota</taxon>
        <taxon>Metazoa</taxon>
        <taxon>Ecdysozoa</taxon>
        <taxon>Arthropoda</taxon>
        <taxon>Hexapoda</taxon>
        <taxon>Insecta</taxon>
        <taxon>Pterygota</taxon>
        <taxon>Neoptera</taxon>
        <taxon>Paraneoptera</taxon>
        <taxon>Hemiptera</taxon>
        <taxon>Auchenorrhyncha</taxon>
        <taxon>Fulgoroidea</taxon>
        <taxon>Delphacidae</taxon>
        <taxon>Criomorphinae</taxon>
        <taxon>Laodelphax</taxon>
    </lineage>
</organism>
<keyword evidence="9 21" id="KW-0735">Signal-anchor</keyword>
<comment type="cofactor">
    <cofactor evidence="1 18 21">
        <name>Mn(2+)</name>
        <dbReference type="ChEBI" id="CHEBI:29035"/>
    </cofactor>
</comment>
<evidence type="ECO:0000256" key="15">
    <source>
        <dbReference type="ARBA" id="ARBA00047979"/>
    </source>
</evidence>
<dbReference type="GO" id="GO:0005975">
    <property type="term" value="P:carbohydrate metabolic process"/>
    <property type="evidence" value="ECO:0007669"/>
    <property type="project" value="TreeGrafter"/>
</dbReference>
<feature type="binding site" evidence="17">
    <location>
        <begin position="204"/>
        <end position="206"/>
    </location>
    <ligand>
        <name>UDP-alpha-D-glucuronate</name>
        <dbReference type="ChEBI" id="CHEBI:58052"/>
    </ligand>
</feature>
<dbReference type="SUPFAM" id="SSF53448">
    <property type="entry name" value="Nucleotide-diphospho-sugar transferases"/>
    <property type="match status" value="1"/>
</dbReference>
<keyword evidence="6 21" id="KW-0808">Transferase</keyword>
<dbReference type="PANTHER" id="PTHR10896:SF65">
    <property type="entry name" value="GALACTOSYLGALACTOSYLXYLOSYLPROTEIN 3-BETA-GLUCURONOSYLTRANSFERASE 3"/>
    <property type="match status" value="1"/>
</dbReference>
<evidence type="ECO:0000256" key="11">
    <source>
        <dbReference type="ARBA" id="ARBA00023034"/>
    </source>
</evidence>
<evidence type="ECO:0000256" key="7">
    <source>
        <dbReference type="ARBA" id="ARBA00022692"/>
    </source>
</evidence>
<evidence type="ECO:0000256" key="6">
    <source>
        <dbReference type="ARBA" id="ARBA00022679"/>
    </source>
</evidence>
<evidence type="ECO:0000256" key="20">
    <source>
        <dbReference type="PIRSR" id="PIRSR605027-6"/>
    </source>
</evidence>